<feature type="transmembrane region" description="Helical" evidence="2">
    <location>
        <begin position="342"/>
        <end position="368"/>
    </location>
</feature>
<proteinExistence type="predicted"/>
<keyword evidence="2" id="KW-1133">Transmembrane helix</keyword>
<feature type="transmembrane region" description="Helical" evidence="2">
    <location>
        <begin position="93"/>
        <end position="115"/>
    </location>
</feature>
<evidence type="ECO:0000256" key="2">
    <source>
        <dbReference type="SAM" id="Phobius"/>
    </source>
</evidence>
<feature type="region of interest" description="Disordered" evidence="1">
    <location>
        <begin position="465"/>
        <end position="502"/>
    </location>
</feature>
<sequence length="502" mass="56012">MSNKDALRKKRRNFTVDHGASSTRRADARSLLFFGILVGSLCSPIRTVQPTISWFSLRMVQIDAFLTFAVLILAAGVIGLFTEKKLAIEISNCYLFILYLMCSFIAGYFFLYMFMHFFDPVFVAWRTHQTFSWLLPYLRPIYLSTKDAIRVYILTTVSFLVFASCLRGAVDEGLDIAEDIKMRLPHVVRVNNGKCKISPDLLASYQKGMPTSRAAPTDPPPTYQSVPINNYVVSQKIHSESYILIRNIHANQVKMSSEYGIIGRTGGSGPETTFCCSTIACKRMADTVFLIHILISIIFVAFNMISASTNWVDFARMIYIVILIFGMVATRSRMSFPVLVSAAIMTVWSVFFLIQSSGVFVLTLYSFFYPDEALDIVETVTEWVGLGTTGGDWTFFQLKVLPRRVAVCSLLFALSPSLSFSGCPTFMIRRASEALLAIAMDRASRVPMIPVTRGELIRMMNGETANTAADPKRGNPSTRTPASSAKNGDDAFVSVPLYPRLN</sequence>
<feature type="transmembrane region" description="Helical" evidence="2">
    <location>
        <begin position="31"/>
        <end position="48"/>
    </location>
</feature>
<protein>
    <submittedName>
        <fullName evidence="3">Uncharacterized protein</fullName>
    </submittedName>
</protein>
<evidence type="ECO:0000256" key="1">
    <source>
        <dbReference type="SAM" id="MobiDB-lite"/>
    </source>
</evidence>
<feature type="compositionally biased region" description="Polar residues" evidence="1">
    <location>
        <begin position="475"/>
        <end position="486"/>
    </location>
</feature>
<reference evidence="3" key="2">
    <citation type="submission" date="2022-06" db="UniProtKB">
        <authorList>
            <consortium name="EnsemblMetazoa"/>
        </authorList>
    </citation>
    <scope>IDENTIFICATION</scope>
    <source>
        <strain evidence="3">PS312</strain>
    </source>
</reference>
<dbReference type="Proteomes" id="UP000005239">
    <property type="component" value="Unassembled WGS sequence"/>
</dbReference>
<keyword evidence="2" id="KW-0812">Transmembrane</keyword>
<feature type="transmembrane region" description="Helical" evidence="2">
    <location>
        <begin position="311"/>
        <end position="330"/>
    </location>
</feature>
<feature type="transmembrane region" description="Helical" evidence="2">
    <location>
        <begin position="60"/>
        <end position="81"/>
    </location>
</feature>
<gene>
    <name evidence="3" type="primary">WBGene00109435</name>
</gene>
<evidence type="ECO:0000313" key="4">
    <source>
        <dbReference type="Proteomes" id="UP000005239"/>
    </source>
</evidence>
<dbReference type="EnsemblMetazoa" id="PPA19881.1">
    <property type="protein sequence ID" value="PPA19881.1"/>
    <property type="gene ID" value="WBGene00109435"/>
</dbReference>
<evidence type="ECO:0000313" key="3">
    <source>
        <dbReference type="EnsemblMetazoa" id="PPA19881.1"/>
    </source>
</evidence>
<accession>A0A8R1UEJ8</accession>
<organism evidence="3 4">
    <name type="scientific">Pristionchus pacificus</name>
    <name type="common">Parasitic nematode worm</name>
    <dbReference type="NCBI Taxonomy" id="54126"/>
    <lineage>
        <taxon>Eukaryota</taxon>
        <taxon>Metazoa</taxon>
        <taxon>Ecdysozoa</taxon>
        <taxon>Nematoda</taxon>
        <taxon>Chromadorea</taxon>
        <taxon>Rhabditida</taxon>
        <taxon>Rhabditina</taxon>
        <taxon>Diplogasteromorpha</taxon>
        <taxon>Diplogasteroidea</taxon>
        <taxon>Neodiplogasteridae</taxon>
        <taxon>Pristionchus</taxon>
    </lineage>
</organism>
<keyword evidence="4" id="KW-1185">Reference proteome</keyword>
<reference evidence="4" key="1">
    <citation type="journal article" date="2008" name="Nat. Genet.">
        <title>The Pristionchus pacificus genome provides a unique perspective on nematode lifestyle and parasitism.</title>
        <authorList>
            <person name="Dieterich C."/>
            <person name="Clifton S.W."/>
            <person name="Schuster L.N."/>
            <person name="Chinwalla A."/>
            <person name="Delehaunty K."/>
            <person name="Dinkelacker I."/>
            <person name="Fulton L."/>
            <person name="Fulton R."/>
            <person name="Godfrey J."/>
            <person name="Minx P."/>
            <person name="Mitreva M."/>
            <person name="Roeseler W."/>
            <person name="Tian H."/>
            <person name="Witte H."/>
            <person name="Yang S.P."/>
            <person name="Wilson R.K."/>
            <person name="Sommer R.J."/>
        </authorList>
    </citation>
    <scope>NUCLEOTIDE SEQUENCE [LARGE SCALE GENOMIC DNA]</scope>
    <source>
        <strain evidence="4">PS312</strain>
    </source>
</reference>
<feature type="transmembrane region" description="Helical" evidence="2">
    <location>
        <begin position="149"/>
        <end position="170"/>
    </location>
</feature>
<keyword evidence="2" id="KW-0472">Membrane</keyword>
<feature type="transmembrane region" description="Helical" evidence="2">
    <location>
        <begin position="287"/>
        <end position="305"/>
    </location>
</feature>
<dbReference type="AlphaFoldDB" id="A0A2A6D3I4"/>
<accession>A0A2A6D3I4</accession>
<name>A0A2A6D3I4_PRIPA</name>